<protein>
    <recommendedName>
        <fullName evidence="3">Zinc-finger domain-containing protein</fullName>
    </recommendedName>
</protein>
<sequence length="219" mass="24532">MKRRRGNQPGESSAAAQDAMLPSVKELLDELGLPLDVSRTQQIGSHLVDERFKREGQLAQLQLPARSRDEREHSADRQREQGASEQSRFARESGSEMRDRSSAPKQPALVGESKPSNGSKFCHICARKGARIELVWCKASLLDPEQSKCKKAYCRKCLDDYAALVAAQVESNNTELRSVDHSVAQNDSKWICLHCTNQCPPYARCAKYSVPKAQYRTVQ</sequence>
<evidence type="ECO:0008006" key="3">
    <source>
        <dbReference type="Google" id="ProtNLM"/>
    </source>
</evidence>
<evidence type="ECO:0000313" key="2">
    <source>
        <dbReference type="EMBL" id="CAD9240650.1"/>
    </source>
</evidence>
<proteinExistence type="predicted"/>
<dbReference type="AlphaFoldDB" id="A0A7S1XJB1"/>
<feature type="region of interest" description="Disordered" evidence="1">
    <location>
        <begin position="58"/>
        <end position="117"/>
    </location>
</feature>
<feature type="region of interest" description="Disordered" evidence="1">
    <location>
        <begin position="1"/>
        <end position="21"/>
    </location>
</feature>
<gene>
    <name evidence="2" type="ORF">EAUS1353_LOCUS2389</name>
</gene>
<accession>A0A7S1XJB1</accession>
<dbReference type="EMBL" id="HBGI01003647">
    <property type="protein sequence ID" value="CAD9240650.1"/>
    <property type="molecule type" value="Transcribed_RNA"/>
</dbReference>
<organism evidence="2">
    <name type="scientific">Erythrolobus australicus</name>
    <dbReference type="NCBI Taxonomy" id="1077150"/>
    <lineage>
        <taxon>Eukaryota</taxon>
        <taxon>Rhodophyta</taxon>
        <taxon>Bangiophyceae</taxon>
        <taxon>Porphyridiales</taxon>
        <taxon>Porphyridiaceae</taxon>
        <taxon>Erythrolobus</taxon>
    </lineage>
</organism>
<evidence type="ECO:0000256" key="1">
    <source>
        <dbReference type="SAM" id="MobiDB-lite"/>
    </source>
</evidence>
<reference evidence="2" key="1">
    <citation type="submission" date="2021-01" db="EMBL/GenBank/DDBJ databases">
        <authorList>
            <person name="Corre E."/>
            <person name="Pelletier E."/>
            <person name="Niang G."/>
            <person name="Scheremetjew M."/>
            <person name="Finn R."/>
            <person name="Kale V."/>
            <person name="Holt S."/>
            <person name="Cochrane G."/>
            <person name="Meng A."/>
            <person name="Brown T."/>
            <person name="Cohen L."/>
        </authorList>
    </citation>
    <scope>NUCLEOTIDE SEQUENCE</scope>
    <source>
        <strain evidence="2">CCMP3124</strain>
    </source>
</reference>
<name>A0A7S1XJB1_9RHOD</name>
<feature type="compositionally biased region" description="Basic and acidic residues" evidence="1">
    <location>
        <begin position="66"/>
        <end position="102"/>
    </location>
</feature>